<evidence type="ECO:0000256" key="1">
    <source>
        <dbReference type="SAM" id="SignalP"/>
    </source>
</evidence>
<protein>
    <submittedName>
        <fullName evidence="2">Uncharacterized protein</fullName>
    </submittedName>
</protein>
<keyword evidence="1" id="KW-0732">Signal</keyword>
<sequence length="73" mass="8394">MMKFYGLLIFVLLATFVLGAPRNLNFDFWTTFLPTTSTTGPSSTTRTTSITYVPTTSRWWTTSTEWFSPWGKK</sequence>
<feature type="chain" id="PRO_5032276086" evidence="1">
    <location>
        <begin position="20"/>
        <end position="73"/>
    </location>
</feature>
<dbReference type="AlphaFoldDB" id="A0A813WQU6"/>
<keyword evidence="3" id="KW-1185">Reference proteome</keyword>
<evidence type="ECO:0000313" key="3">
    <source>
        <dbReference type="Proteomes" id="UP000663879"/>
    </source>
</evidence>
<name>A0A813WQU6_9BILA</name>
<feature type="signal peptide" evidence="1">
    <location>
        <begin position="1"/>
        <end position="19"/>
    </location>
</feature>
<organism evidence="2 3">
    <name type="scientific">Brachionus calyciflorus</name>
    <dbReference type="NCBI Taxonomy" id="104777"/>
    <lineage>
        <taxon>Eukaryota</taxon>
        <taxon>Metazoa</taxon>
        <taxon>Spiralia</taxon>
        <taxon>Gnathifera</taxon>
        <taxon>Rotifera</taxon>
        <taxon>Eurotatoria</taxon>
        <taxon>Monogononta</taxon>
        <taxon>Pseudotrocha</taxon>
        <taxon>Ploima</taxon>
        <taxon>Brachionidae</taxon>
        <taxon>Brachionus</taxon>
    </lineage>
</organism>
<evidence type="ECO:0000313" key="2">
    <source>
        <dbReference type="EMBL" id="CAF0855872.1"/>
    </source>
</evidence>
<dbReference type="EMBL" id="CAJNOC010001334">
    <property type="protein sequence ID" value="CAF0855872.1"/>
    <property type="molecule type" value="Genomic_DNA"/>
</dbReference>
<accession>A0A813WQU6</accession>
<proteinExistence type="predicted"/>
<dbReference type="Proteomes" id="UP000663879">
    <property type="component" value="Unassembled WGS sequence"/>
</dbReference>
<gene>
    <name evidence="2" type="ORF">OXX778_LOCUS9190</name>
</gene>
<comment type="caution">
    <text evidence="2">The sequence shown here is derived from an EMBL/GenBank/DDBJ whole genome shotgun (WGS) entry which is preliminary data.</text>
</comment>
<reference evidence="2" key="1">
    <citation type="submission" date="2021-02" db="EMBL/GenBank/DDBJ databases">
        <authorList>
            <person name="Nowell W R."/>
        </authorList>
    </citation>
    <scope>NUCLEOTIDE SEQUENCE</scope>
    <source>
        <strain evidence="2">Ploen Becks lab</strain>
    </source>
</reference>